<organism evidence="3">
    <name type="scientific">Veillonella dispar</name>
    <dbReference type="NCBI Taxonomy" id="39778"/>
    <lineage>
        <taxon>Bacteria</taxon>
        <taxon>Bacillati</taxon>
        <taxon>Bacillota</taxon>
        <taxon>Negativicutes</taxon>
        <taxon>Veillonellales</taxon>
        <taxon>Veillonellaceae</taxon>
        <taxon>Veillonella</taxon>
    </lineage>
</organism>
<dbReference type="InterPro" id="IPR003583">
    <property type="entry name" value="Hlx-hairpin-Hlx_DNA-bd_motif"/>
</dbReference>
<feature type="domain" description="Helix-hairpin-helix DNA-binding motif class 1" evidence="2">
    <location>
        <begin position="167"/>
        <end position="186"/>
    </location>
</feature>
<feature type="transmembrane region" description="Helical" evidence="1">
    <location>
        <begin position="7"/>
        <end position="25"/>
    </location>
</feature>
<dbReference type="Gene3D" id="3.10.560.10">
    <property type="entry name" value="Outer membrane lipoprotein wza domain like"/>
    <property type="match status" value="1"/>
</dbReference>
<keyword evidence="1" id="KW-0472">Membrane</keyword>
<dbReference type="SMART" id="SM00278">
    <property type="entry name" value="HhH1"/>
    <property type="match status" value="2"/>
</dbReference>
<dbReference type="GO" id="GO:0003677">
    <property type="term" value="F:DNA binding"/>
    <property type="evidence" value="ECO:0007669"/>
    <property type="project" value="InterPro"/>
</dbReference>
<dbReference type="SUPFAM" id="SSF47781">
    <property type="entry name" value="RuvA domain 2-like"/>
    <property type="match status" value="1"/>
</dbReference>
<reference evidence="3" key="1">
    <citation type="submission" date="2019-11" db="EMBL/GenBank/DDBJ databases">
        <authorList>
            <person name="Feng L."/>
        </authorList>
    </citation>
    <scope>NUCLEOTIDE SEQUENCE</scope>
    <source>
        <strain evidence="3">VdisparLFYP95</strain>
    </source>
</reference>
<dbReference type="InterPro" id="IPR004509">
    <property type="entry name" value="Competence_ComEA_HhH"/>
</dbReference>
<name>A0A6N2YB09_9FIRM</name>
<dbReference type="PANTHER" id="PTHR21180:SF32">
    <property type="entry name" value="ENDONUCLEASE_EXONUCLEASE_PHOSPHATASE FAMILY DOMAIN-CONTAINING PROTEIN 1"/>
    <property type="match status" value="1"/>
</dbReference>
<dbReference type="PANTHER" id="PTHR21180">
    <property type="entry name" value="ENDONUCLEASE/EXONUCLEASE/PHOSPHATASE FAMILY DOMAIN-CONTAINING PROTEIN 1"/>
    <property type="match status" value="1"/>
</dbReference>
<sequence length="189" mass="20219">MKYKLKPYMIIILILCILVGIYFLWPIITDESDSVLAEGGVDGNSSISNVAEISNKPIAYITGAVVSPGLYELESSATVGDVIKLAGGLLPYADVESINMAKSVTGGDHIHVIFNFHGNPEALLRGNKININTATAKELDALPGIGPTMAKRIEEYRSQKGPFTSVEGIKGVKGIGDGLFKKIKDKITI</sequence>
<dbReference type="Gene3D" id="1.10.150.310">
    <property type="entry name" value="Tex RuvX-like domain-like"/>
    <property type="match status" value="1"/>
</dbReference>
<dbReference type="NCBIfam" id="TIGR00426">
    <property type="entry name" value="competence protein ComEA helix-hairpin-helix repeat region"/>
    <property type="match status" value="1"/>
</dbReference>
<dbReference type="GO" id="GO:0015628">
    <property type="term" value="P:protein secretion by the type II secretion system"/>
    <property type="evidence" value="ECO:0007669"/>
    <property type="project" value="TreeGrafter"/>
</dbReference>
<gene>
    <name evidence="3" type="primary">comEA</name>
    <name evidence="3" type="ORF">VDLFYP95_00313</name>
</gene>
<dbReference type="GO" id="GO:0015627">
    <property type="term" value="C:type II protein secretion system complex"/>
    <property type="evidence" value="ECO:0007669"/>
    <property type="project" value="TreeGrafter"/>
</dbReference>
<dbReference type="InterPro" id="IPR019554">
    <property type="entry name" value="Soluble_ligand-bd"/>
</dbReference>
<dbReference type="Pfam" id="PF12836">
    <property type="entry name" value="HHH_3"/>
    <property type="match status" value="1"/>
</dbReference>
<dbReference type="EMBL" id="CACRUF010000004">
    <property type="protein sequence ID" value="VYT62950.1"/>
    <property type="molecule type" value="Genomic_DNA"/>
</dbReference>
<protein>
    <submittedName>
        <fullName evidence="3">ComE operon protein 1</fullName>
    </submittedName>
</protein>
<evidence type="ECO:0000259" key="2">
    <source>
        <dbReference type="SMART" id="SM00278"/>
    </source>
</evidence>
<evidence type="ECO:0000313" key="3">
    <source>
        <dbReference type="EMBL" id="VYT62950.1"/>
    </source>
</evidence>
<dbReference type="RefSeq" id="WP_156718900.1">
    <property type="nucleotide sequence ID" value="NZ_CACRUF010000004.1"/>
</dbReference>
<dbReference type="AlphaFoldDB" id="A0A6N2YB09"/>
<proteinExistence type="predicted"/>
<keyword evidence="1" id="KW-0812">Transmembrane</keyword>
<dbReference type="InterPro" id="IPR051675">
    <property type="entry name" value="Endo/Exo/Phosphatase_dom_1"/>
</dbReference>
<accession>A0A6N2YB09</accession>
<dbReference type="Pfam" id="PF10531">
    <property type="entry name" value="SLBB"/>
    <property type="match status" value="1"/>
</dbReference>
<dbReference type="InterPro" id="IPR010994">
    <property type="entry name" value="RuvA_2-like"/>
</dbReference>
<evidence type="ECO:0000256" key="1">
    <source>
        <dbReference type="SAM" id="Phobius"/>
    </source>
</evidence>
<dbReference type="GO" id="GO:0006281">
    <property type="term" value="P:DNA repair"/>
    <property type="evidence" value="ECO:0007669"/>
    <property type="project" value="InterPro"/>
</dbReference>
<feature type="domain" description="Helix-hairpin-helix DNA-binding motif class 1" evidence="2">
    <location>
        <begin position="137"/>
        <end position="156"/>
    </location>
</feature>
<keyword evidence="1" id="KW-1133">Transmembrane helix</keyword>